<evidence type="ECO:0000313" key="3">
    <source>
        <dbReference type="Proteomes" id="UP001159042"/>
    </source>
</evidence>
<dbReference type="InterPro" id="IPR055469">
    <property type="entry name" value="DUF7041"/>
</dbReference>
<dbReference type="Pfam" id="PF23055">
    <property type="entry name" value="DUF7041"/>
    <property type="match status" value="1"/>
</dbReference>
<dbReference type="PANTHER" id="PTHR33327:SF3">
    <property type="entry name" value="RNA-DIRECTED DNA POLYMERASE"/>
    <property type="match status" value="1"/>
</dbReference>
<dbReference type="EMBL" id="JANEYG010000042">
    <property type="protein sequence ID" value="KAJ8916411.1"/>
    <property type="molecule type" value="Genomic_DNA"/>
</dbReference>
<comment type="caution">
    <text evidence="2">The sequence shown here is derived from an EMBL/GenBank/DDBJ whole genome shotgun (WGS) entry which is preliminary data.</text>
</comment>
<evidence type="ECO:0000313" key="2">
    <source>
        <dbReference type="EMBL" id="KAJ8916411.1"/>
    </source>
</evidence>
<reference evidence="2 3" key="1">
    <citation type="journal article" date="2023" name="Insect Mol. Biol.">
        <title>Genome sequencing provides insights into the evolution of gene families encoding plant cell wall-degrading enzymes in longhorned beetles.</title>
        <authorList>
            <person name="Shin N.R."/>
            <person name="Okamura Y."/>
            <person name="Kirsch R."/>
            <person name="Pauchet Y."/>
        </authorList>
    </citation>
    <scope>NUCLEOTIDE SEQUENCE [LARGE SCALE GENOMIC DNA]</scope>
    <source>
        <strain evidence="2">EAD_L_NR</strain>
    </source>
</reference>
<dbReference type="Proteomes" id="UP001159042">
    <property type="component" value="Unassembled WGS sequence"/>
</dbReference>
<feature type="domain" description="DUF7041" evidence="1">
    <location>
        <begin position="23"/>
        <end position="97"/>
    </location>
</feature>
<organism evidence="2 3">
    <name type="scientific">Exocentrus adspersus</name>
    <dbReference type="NCBI Taxonomy" id="1586481"/>
    <lineage>
        <taxon>Eukaryota</taxon>
        <taxon>Metazoa</taxon>
        <taxon>Ecdysozoa</taxon>
        <taxon>Arthropoda</taxon>
        <taxon>Hexapoda</taxon>
        <taxon>Insecta</taxon>
        <taxon>Pterygota</taxon>
        <taxon>Neoptera</taxon>
        <taxon>Endopterygota</taxon>
        <taxon>Coleoptera</taxon>
        <taxon>Polyphaga</taxon>
        <taxon>Cucujiformia</taxon>
        <taxon>Chrysomeloidea</taxon>
        <taxon>Cerambycidae</taxon>
        <taxon>Lamiinae</taxon>
        <taxon>Acanthocinini</taxon>
        <taxon>Exocentrus</taxon>
    </lineage>
</organism>
<dbReference type="PANTHER" id="PTHR33327">
    <property type="entry name" value="ENDONUCLEASE"/>
    <property type="match status" value="1"/>
</dbReference>
<name>A0AAV8VPQ7_9CUCU</name>
<sequence length="98" mass="11003">MLDNAQPATGAPTVEINRVGFKIPPFWQKKKTAMWFTQVEAQFALSKITNDETKFHHIVANLEPYIAEEVGDIIDFPPAQGKYEKIKTELIARLSASA</sequence>
<proteinExistence type="predicted"/>
<protein>
    <recommendedName>
        <fullName evidence="1">DUF7041 domain-containing protein</fullName>
    </recommendedName>
</protein>
<keyword evidence="3" id="KW-1185">Reference proteome</keyword>
<gene>
    <name evidence="2" type="ORF">NQ315_014622</name>
</gene>
<accession>A0AAV8VPQ7</accession>
<dbReference type="AlphaFoldDB" id="A0AAV8VPQ7"/>
<evidence type="ECO:0000259" key="1">
    <source>
        <dbReference type="Pfam" id="PF23055"/>
    </source>
</evidence>